<dbReference type="Proteomes" id="UP001497525">
    <property type="component" value="Unassembled WGS sequence"/>
</dbReference>
<name>A0AAV2T2U6_CALDB</name>
<evidence type="ECO:0000313" key="4">
    <source>
        <dbReference type="Proteomes" id="UP001497525"/>
    </source>
</evidence>
<feature type="compositionally biased region" description="Low complexity" evidence="1">
    <location>
        <begin position="147"/>
        <end position="204"/>
    </location>
</feature>
<feature type="signal peptide" evidence="2">
    <location>
        <begin position="1"/>
        <end position="22"/>
    </location>
</feature>
<comment type="caution">
    <text evidence="3">The sequence shown here is derived from an EMBL/GenBank/DDBJ whole genome shotgun (WGS) entry which is preliminary data.</text>
</comment>
<proteinExistence type="predicted"/>
<accession>A0AAV2T2U6</accession>
<evidence type="ECO:0000313" key="3">
    <source>
        <dbReference type="EMBL" id="CAL5130289.1"/>
    </source>
</evidence>
<protein>
    <submittedName>
        <fullName evidence="3">Uncharacterized protein</fullName>
    </submittedName>
</protein>
<sequence length="233" mass="25839">MRILERTLMVVVCIYLFDITNGASEEYLYVQMRVLLNNTKQWMSGYGTVNSTGFKSLENEVCNKIRNALDKNSTIINACVGCSARKFEQNKSIQGRMQLQFYNDELVSPRITPEFLAVFLNRTADKTYFIGFFADTSAVDSTVNTTSANTTTMKPSNTTANATTTVRPTNTTTNVTTPKPTNTTTNVSPPNQANATTNTTTTNTERAKSSQFAPIPFTAFFQPSINEFCTQSN</sequence>
<dbReference type="EMBL" id="CAXLJL010000059">
    <property type="protein sequence ID" value="CAL5130289.1"/>
    <property type="molecule type" value="Genomic_DNA"/>
</dbReference>
<feature type="chain" id="PRO_5043483655" evidence="2">
    <location>
        <begin position="23"/>
        <end position="233"/>
    </location>
</feature>
<reference evidence="3" key="1">
    <citation type="submission" date="2024-06" db="EMBL/GenBank/DDBJ databases">
        <authorList>
            <person name="Liu X."/>
            <person name="Lenzi L."/>
            <person name="Haldenby T S."/>
            <person name="Uol C."/>
        </authorList>
    </citation>
    <scope>NUCLEOTIDE SEQUENCE</scope>
</reference>
<dbReference type="AlphaFoldDB" id="A0AAV2T2U6"/>
<feature type="region of interest" description="Disordered" evidence="1">
    <location>
        <begin position="147"/>
        <end position="209"/>
    </location>
</feature>
<evidence type="ECO:0000256" key="2">
    <source>
        <dbReference type="SAM" id="SignalP"/>
    </source>
</evidence>
<keyword evidence="2" id="KW-0732">Signal</keyword>
<evidence type="ECO:0000256" key="1">
    <source>
        <dbReference type="SAM" id="MobiDB-lite"/>
    </source>
</evidence>
<organism evidence="3 4">
    <name type="scientific">Calicophoron daubneyi</name>
    <name type="common">Rumen fluke</name>
    <name type="synonym">Paramphistomum daubneyi</name>
    <dbReference type="NCBI Taxonomy" id="300641"/>
    <lineage>
        <taxon>Eukaryota</taxon>
        <taxon>Metazoa</taxon>
        <taxon>Spiralia</taxon>
        <taxon>Lophotrochozoa</taxon>
        <taxon>Platyhelminthes</taxon>
        <taxon>Trematoda</taxon>
        <taxon>Digenea</taxon>
        <taxon>Plagiorchiida</taxon>
        <taxon>Pronocephalata</taxon>
        <taxon>Paramphistomoidea</taxon>
        <taxon>Paramphistomidae</taxon>
        <taxon>Calicophoron</taxon>
    </lineage>
</organism>
<gene>
    <name evidence="3" type="ORF">CDAUBV1_LOCUS1700</name>
</gene>